<accession>A0ABU1Y9Z2</accession>
<evidence type="ECO:0000313" key="2">
    <source>
        <dbReference type="Proteomes" id="UP001269081"/>
    </source>
</evidence>
<protein>
    <submittedName>
        <fullName evidence="1">Uncharacterized protein</fullName>
    </submittedName>
</protein>
<proteinExistence type="predicted"/>
<gene>
    <name evidence="1" type="ORF">J2W48_003003</name>
</gene>
<dbReference type="EMBL" id="JAVDWQ010000010">
    <property type="protein sequence ID" value="MDR7211052.1"/>
    <property type="molecule type" value="Genomic_DNA"/>
</dbReference>
<organism evidence="1 2">
    <name type="scientific">Flavobacterium piscis</name>
    <dbReference type="NCBI Taxonomy" id="1114874"/>
    <lineage>
        <taxon>Bacteria</taxon>
        <taxon>Pseudomonadati</taxon>
        <taxon>Bacteroidota</taxon>
        <taxon>Flavobacteriia</taxon>
        <taxon>Flavobacteriales</taxon>
        <taxon>Flavobacteriaceae</taxon>
        <taxon>Flavobacterium</taxon>
    </lineage>
</organism>
<reference evidence="1 2" key="1">
    <citation type="submission" date="2023-07" db="EMBL/GenBank/DDBJ databases">
        <title>Sorghum-associated microbial communities from plants grown in Nebraska, USA.</title>
        <authorList>
            <person name="Schachtman D."/>
        </authorList>
    </citation>
    <scope>NUCLEOTIDE SEQUENCE [LARGE SCALE GENOMIC DNA]</scope>
    <source>
        <strain evidence="1 2">4129</strain>
    </source>
</reference>
<comment type="caution">
    <text evidence="1">The sequence shown here is derived from an EMBL/GenBank/DDBJ whole genome shotgun (WGS) entry which is preliminary data.</text>
</comment>
<sequence length="64" mass="7395">MIITKISIRKIVIFIPKKDSECTDSEGFHPQPSQNENIPDEENKTEVWKIAFIVILTKLIPIMI</sequence>
<keyword evidence="2" id="KW-1185">Reference proteome</keyword>
<name>A0ABU1Y9Z2_9FLAO</name>
<dbReference type="RefSeq" id="WP_310282396.1">
    <property type="nucleotide sequence ID" value="NZ_JAVDWQ010000010.1"/>
</dbReference>
<evidence type="ECO:0000313" key="1">
    <source>
        <dbReference type="EMBL" id="MDR7211052.1"/>
    </source>
</evidence>
<dbReference type="Proteomes" id="UP001269081">
    <property type="component" value="Unassembled WGS sequence"/>
</dbReference>